<dbReference type="Proteomes" id="UP000184236">
    <property type="component" value="Unassembled WGS sequence"/>
</dbReference>
<organism evidence="2 3">
    <name type="scientific">Chryseobacterium takakiae</name>
    <dbReference type="NCBI Taxonomy" id="1302685"/>
    <lineage>
        <taxon>Bacteria</taxon>
        <taxon>Pseudomonadati</taxon>
        <taxon>Bacteroidota</taxon>
        <taxon>Flavobacteriia</taxon>
        <taxon>Flavobacteriales</taxon>
        <taxon>Weeksellaceae</taxon>
        <taxon>Chryseobacterium group</taxon>
        <taxon>Chryseobacterium</taxon>
    </lineage>
</organism>
<dbReference type="InterPro" id="IPR032774">
    <property type="entry name" value="WG_beta_rep"/>
</dbReference>
<keyword evidence="3" id="KW-1185">Reference proteome</keyword>
<reference evidence="3" key="1">
    <citation type="submission" date="2016-11" db="EMBL/GenBank/DDBJ databases">
        <authorList>
            <person name="Varghese N."/>
            <person name="Submissions S."/>
        </authorList>
    </citation>
    <scope>NUCLEOTIDE SEQUENCE [LARGE SCALE GENOMIC DNA]</scope>
    <source>
        <strain evidence="3">DSM 26898</strain>
    </source>
</reference>
<protein>
    <submittedName>
        <fullName evidence="2">WG containing repeat-containing protein</fullName>
    </submittedName>
</protein>
<dbReference type="STRING" id="1302685.SAMN05444408_10583"/>
<evidence type="ECO:0000313" key="3">
    <source>
        <dbReference type="Proteomes" id="UP000184236"/>
    </source>
</evidence>
<dbReference type="AlphaFoldDB" id="A0A1M4WXV0"/>
<name>A0A1M4WXV0_9FLAO</name>
<keyword evidence="1" id="KW-0472">Membrane</keyword>
<evidence type="ECO:0000313" key="2">
    <source>
        <dbReference type="EMBL" id="SHE86121.1"/>
    </source>
</evidence>
<dbReference type="EMBL" id="FQVO01000005">
    <property type="protein sequence ID" value="SHE86121.1"/>
    <property type="molecule type" value="Genomic_DNA"/>
</dbReference>
<accession>A0A1M4WXV0</accession>
<gene>
    <name evidence="2" type="ORF">SAMN05444408_10583</name>
</gene>
<keyword evidence="1" id="KW-1133">Transmembrane helix</keyword>
<proteinExistence type="predicted"/>
<sequence length="276" mass="32298">MGVILFRFFINMNFIISIFHCIFAVNMGLKKIIQVLSVFISIVVFSQKSVPKKIPVKKKTVSSEEKISLPVVNQDIPLLIPKKKNGNFGYVDQKGKFVIQPEYHIAVFFYEDCSLLNSPNEKLRKFGTAEYATVEKDEIAYRVDKKGNRVYRFKKEDLGKCVHKEYIQQLYQAYILNGFYGIIEKATFKDPADYRQFQIYPQYEYLFILEGDDVSNPMIVASKNNMFGVIDVHNRIIIPFEYSDIKRNFSWKLGKMFDVSKDGKNYYYVDSNNNIY</sequence>
<feature type="transmembrane region" description="Helical" evidence="1">
    <location>
        <begin position="6"/>
        <end position="25"/>
    </location>
</feature>
<dbReference type="Pfam" id="PF14903">
    <property type="entry name" value="WG_beta_rep"/>
    <property type="match status" value="2"/>
</dbReference>
<evidence type="ECO:0000256" key="1">
    <source>
        <dbReference type="SAM" id="Phobius"/>
    </source>
</evidence>
<keyword evidence="1" id="KW-0812">Transmembrane</keyword>